<dbReference type="AlphaFoldDB" id="T0R3P0"/>
<dbReference type="RefSeq" id="XP_008605789.1">
    <property type="nucleotide sequence ID" value="XM_008607567.1"/>
</dbReference>
<keyword evidence="10" id="KW-1185">Reference proteome</keyword>
<dbReference type="InterPro" id="IPR001991">
    <property type="entry name" value="Na-dicarboxylate_symporter"/>
</dbReference>
<feature type="transmembrane region" description="Helical" evidence="7">
    <location>
        <begin position="502"/>
        <end position="531"/>
    </location>
</feature>
<dbReference type="PRINTS" id="PR00173">
    <property type="entry name" value="EDTRNSPORT"/>
</dbReference>
<evidence type="ECO:0000256" key="8">
    <source>
        <dbReference type="SAM" id="MobiDB-lite"/>
    </source>
</evidence>
<evidence type="ECO:0000256" key="5">
    <source>
        <dbReference type="ARBA" id="ARBA00022989"/>
    </source>
</evidence>
<dbReference type="SUPFAM" id="SSF118215">
    <property type="entry name" value="Proton glutamate symport protein"/>
    <property type="match status" value="1"/>
</dbReference>
<dbReference type="STRING" id="1156394.T0R3P0"/>
<proteinExistence type="inferred from homology"/>
<evidence type="ECO:0000256" key="2">
    <source>
        <dbReference type="ARBA" id="ARBA00022448"/>
    </source>
</evidence>
<dbReference type="GO" id="GO:0005886">
    <property type="term" value="C:plasma membrane"/>
    <property type="evidence" value="ECO:0007669"/>
    <property type="project" value="UniProtKB-SubCell"/>
</dbReference>
<evidence type="ECO:0000313" key="9">
    <source>
        <dbReference type="EMBL" id="EQC40945.1"/>
    </source>
</evidence>
<evidence type="ECO:0000256" key="4">
    <source>
        <dbReference type="ARBA" id="ARBA00022692"/>
    </source>
</evidence>
<feature type="transmembrane region" description="Helical" evidence="7">
    <location>
        <begin position="389"/>
        <end position="414"/>
    </location>
</feature>
<dbReference type="InParanoid" id="T0R3P0"/>
<keyword evidence="6 7" id="KW-0472">Membrane</keyword>
<dbReference type="InterPro" id="IPR036458">
    <property type="entry name" value="Na:dicarbo_symporter_sf"/>
</dbReference>
<sequence>MEPRQGIYLYVAETPETTPRQNRRSLHGTGSSSSANTTPGGRRPPPPEPTGARTVFTSPGPRTASPYYMHELLPSTPETLRLQNAPSADVILEEPEKAMMPTAVQASYDYRAKTTFIGTIAVIIGAFGGTGLGLLLSHWRISQDAILWVSLPGNLYIRALRCLIVPMVFCTISTSIAEIVLLKKKSILSLRTAGTFFLSSFLSTVLGMVIALAYRSRFIVHWPDDGDVSSPIVALRCANGLYLGAQSNGTDAGVACIAANATVASAHFIASDVNHVLATRVTAQAVTLTDQVIGIISLMVPDNIFESLADGSLLSIIMFALPLGVAIARSHAGEMETNVLLNILRQARNALLLLINAVLATTPFAVVFLVAGAISTYNTSGSTIVSQGGFLIMAFFTGVLSHTLLLMPFLFFLFTRANPYYYMKQLVPAYMYAFGCSSSMATLPVAVAVVHQTRQVSRSMAQLVMYLGTPVHMNAAGLYYPLMTIFLAAMSGANDKVGTPQLVVLFFVSLIGSMGTAPVPNAAIVMLMTVWKTVLPTTPLPSSFVYVVAGDFIFDRLSTMTNVHGNMFVTRILAQRYDDPVEAWSDETSEDARTPVPGV</sequence>
<feature type="transmembrane region" description="Helical" evidence="7">
    <location>
        <begin position="426"/>
        <end position="451"/>
    </location>
</feature>
<comment type="similarity">
    <text evidence="7">Belongs to the dicarboxylate/amino acid:cation symporter (DAACS) (TC 2.A.23) family.</text>
</comment>
<keyword evidence="3" id="KW-1003">Cell membrane</keyword>
<feature type="transmembrane region" description="Helical" evidence="7">
    <location>
        <begin position="350"/>
        <end position="377"/>
    </location>
</feature>
<evidence type="ECO:0000256" key="1">
    <source>
        <dbReference type="ARBA" id="ARBA00004651"/>
    </source>
</evidence>
<keyword evidence="4 7" id="KW-0812">Transmembrane</keyword>
<organism evidence="9 10">
    <name type="scientific">Saprolegnia diclina (strain VS20)</name>
    <dbReference type="NCBI Taxonomy" id="1156394"/>
    <lineage>
        <taxon>Eukaryota</taxon>
        <taxon>Sar</taxon>
        <taxon>Stramenopiles</taxon>
        <taxon>Oomycota</taxon>
        <taxon>Saprolegniomycetes</taxon>
        <taxon>Saprolegniales</taxon>
        <taxon>Saprolegniaceae</taxon>
        <taxon>Saprolegnia</taxon>
    </lineage>
</organism>
<dbReference type="PANTHER" id="PTHR42865">
    <property type="entry name" value="PROTON/GLUTAMATE-ASPARTATE SYMPORTER"/>
    <property type="match status" value="1"/>
</dbReference>
<dbReference type="OrthoDB" id="5877963at2759"/>
<gene>
    <name evidence="9" type="ORF">SDRG_02008</name>
</gene>
<name>T0R3P0_SAPDV</name>
<protein>
    <recommendedName>
        <fullName evidence="7">Amino acid transporter</fullName>
    </recommendedName>
</protein>
<dbReference type="Gene3D" id="1.10.3860.10">
    <property type="entry name" value="Sodium:dicarboxylate symporter"/>
    <property type="match status" value="1"/>
</dbReference>
<feature type="transmembrane region" description="Helical" evidence="7">
    <location>
        <begin position="193"/>
        <end position="214"/>
    </location>
</feature>
<keyword evidence="2 7" id="KW-0813">Transport</keyword>
<dbReference type="GO" id="GO:0015293">
    <property type="term" value="F:symporter activity"/>
    <property type="evidence" value="ECO:0007669"/>
    <property type="project" value="UniProtKB-UniRule"/>
</dbReference>
<feature type="region of interest" description="Disordered" evidence="8">
    <location>
        <begin position="1"/>
        <end position="60"/>
    </location>
</feature>
<dbReference type="EMBL" id="JH767135">
    <property type="protein sequence ID" value="EQC40945.1"/>
    <property type="molecule type" value="Genomic_DNA"/>
</dbReference>
<feature type="transmembrane region" description="Helical" evidence="7">
    <location>
        <begin position="116"/>
        <end position="136"/>
    </location>
</feature>
<evidence type="ECO:0000256" key="7">
    <source>
        <dbReference type="RuleBase" id="RU361216"/>
    </source>
</evidence>
<dbReference type="OMA" id="MVFCTIS"/>
<feature type="transmembrane region" description="Helical" evidence="7">
    <location>
        <begin position="156"/>
        <end position="181"/>
    </location>
</feature>
<keyword evidence="5 7" id="KW-1133">Transmembrane helix</keyword>
<dbReference type="GeneID" id="19942735"/>
<comment type="subcellular location">
    <subcellularLocation>
        <location evidence="1">Cell membrane</location>
        <topology evidence="1">Multi-pass membrane protein</topology>
    </subcellularLocation>
    <subcellularLocation>
        <location evidence="7">Membrane</location>
        <topology evidence="7">Multi-pass membrane protein</topology>
    </subcellularLocation>
</comment>
<dbReference type="PANTHER" id="PTHR42865:SF7">
    <property type="entry name" value="PROTON_GLUTAMATE-ASPARTATE SYMPORTER"/>
    <property type="match status" value="1"/>
</dbReference>
<keyword evidence="7" id="KW-0769">Symport</keyword>
<dbReference type="eggNOG" id="KOG3787">
    <property type="taxonomic scope" value="Eukaryota"/>
</dbReference>
<dbReference type="VEuPathDB" id="FungiDB:SDRG_02008"/>
<accession>T0R3P0</accession>
<evidence type="ECO:0000256" key="6">
    <source>
        <dbReference type="ARBA" id="ARBA00023136"/>
    </source>
</evidence>
<dbReference type="Pfam" id="PF00375">
    <property type="entry name" value="SDF"/>
    <property type="match status" value="1"/>
</dbReference>
<evidence type="ECO:0000313" key="10">
    <source>
        <dbReference type="Proteomes" id="UP000030762"/>
    </source>
</evidence>
<reference evidence="9 10" key="1">
    <citation type="submission" date="2012-04" db="EMBL/GenBank/DDBJ databases">
        <title>The Genome Sequence of Saprolegnia declina VS20.</title>
        <authorList>
            <consortium name="The Broad Institute Genome Sequencing Platform"/>
            <person name="Russ C."/>
            <person name="Nusbaum C."/>
            <person name="Tyler B."/>
            <person name="van West P."/>
            <person name="Dieguez-Uribeondo J."/>
            <person name="de Bruijn I."/>
            <person name="Tripathy S."/>
            <person name="Jiang R."/>
            <person name="Young S.K."/>
            <person name="Zeng Q."/>
            <person name="Gargeya S."/>
            <person name="Fitzgerald M."/>
            <person name="Haas B."/>
            <person name="Abouelleil A."/>
            <person name="Alvarado L."/>
            <person name="Arachchi H.M."/>
            <person name="Berlin A."/>
            <person name="Chapman S.B."/>
            <person name="Goldberg J."/>
            <person name="Griggs A."/>
            <person name="Gujja S."/>
            <person name="Hansen M."/>
            <person name="Howarth C."/>
            <person name="Imamovic A."/>
            <person name="Larimer J."/>
            <person name="McCowen C."/>
            <person name="Montmayeur A."/>
            <person name="Murphy C."/>
            <person name="Neiman D."/>
            <person name="Pearson M."/>
            <person name="Priest M."/>
            <person name="Roberts A."/>
            <person name="Saif S."/>
            <person name="Shea T."/>
            <person name="Sisk P."/>
            <person name="Sykes S."/>
            <person name="Wortman J."/>
            <person name="Nusbaum C."/>
            <person name="Birren B."/>
        </authorList>
    </citation>
    <scope>NUCLEOTIDE SEQUENCE [LARGE SCALE GENOMIC DNA]</scope>
    <source>
        <strain evidence="9 10">VS20</strain>
    </source>
</reference>
<dbReference type="Proteomes" id="UP000030762">
    <property type="component" value="Unassembled WGS sequence"/>
</dbReference>
<evidence type="ECO:0000256" key="3">
    <source>
        <dbReference type="ARBA" id="ARBA00022475"/>
    </source>
</evidence>
<feature type="transmembrane region" description="Helical" evidence="7">
    <location>
        <begin position="471"/>
        <end position="490"/>
    </location>
</feature>